<dbReference type="PANTHER" id="PTHR47966">
    <property type="entry name" value="BETA-SITE APP-CLEAVING ENZYME, ISOFORM A-RELATED"/>
    <property type="match status" value="1"/>
</dbReference>
<evidence type="ECO:0000313" key="6">
    <source>
        <dbReference type="EMBL" id="KAF7728357.1"/>
    </source>
</evidence>
<accession>A0A8H7BW62</accession>
<evidence type="ECO:0000256" key="2">
    <source>
        <dbReference type="PIRSR" id="PIRSR601461-2"/>
    </source>
</evidence>
<sequence>MRTAIFCLAAIAQLVLAAAEPTKIPLYRRSDNGIVKAAGQELSNGVLAGKVKIGGQEFTMAFDTTTGFSWVRGSKCKTENCLDRCTYYARRSDGPAHPTAKKFSVEYGNACVDTHVVLDTFEFAGLKVKNMPFGSAYRMSGFDHGFDGYLGLGRNVDWNQTKIHSTAAGSLSKRDMQLPDSAFVPNAYQQASGIDSAQFGMYTTTTSDNGFGANGAGDGGQLPPTNPNQPGNQTPPPPVNGTTTNQPSQSQAPQPQQTPTDNGVTSGGFGFVKRHNKDVAGYLVLGGVDSSVIEGDVSYIKLSDKHNGWDVCIRDASFGHLNLEQEKGAVASISTSSHFITLPADQADKFHAKFGGKYYQSTKTYSVKCSDIKKLPPLKVTLEDHVVEIPASYWTREIDADRDCCATNIARGNSNADWVLGTTFTNAFYTTFDTADNRIGLALKKGQKNDGLKIYKK</sequence>
<dbReference type="PANTHER" id="PTHR47966:SF75">
    <property type="entry name" value="ENDOPEPTIDASE (CTSD), PUTATIVE (AFU_ORTHOLOGUE AFUA_4G07040)-RELATED"/>
    <property type="match status" value="1"/>
</dbReference>
<feature type="disulfide bond" evidence="2">
    <location>
        <begin position="369"/>
        <end position="404"/>
    </location>
</feature>
<name>A0A8H7BW62_9FUNG</name>
<dbReference type="PROSITE" id="PS51767">
    <property type="entry name" value="PEPTIDASE_A1"/>
    <property type="match status" value="1"/>
</dbReference>
<proteinExistence type="inferred from homology"/>
<feature type="domain" description="Peptidase A1" evidence="5">
    <location>
        <begin position="47"/>
        <end position="442"/>
    </location>
</feature>
<keyword evidence="2" id="KW-1015">Disulfide bond</keyword>
<dbReference type="InterPro" id="IPR021109">
    <property type="entry name" value="Peptidase_aspartic_dom_sf"/>
</dbReference>
<keyword evidence="7" id="KW-1185">Reference proteome</keyword>
<reference evidence="6" key="1">
    <citation type="submission" date="2020-01" db="EMBL/GenBank/DDBJ databases">
        <title>Genome Sequencing of Three Apophysomyces-Like Fungal Strains Confirms a Novel Fungal Genus in the Mucoromycota with divergent Burkholderia-like Endosymbiotic Bacteria.</title>
        <authorList>
            <person name="Stajich J.E."/>
            <person name="Macias A.M."/>
            <person name="Carter-House D."/>
            <person name="Lovett B."/>
            <person name="Kasson L.R."/>
            <person name="Berry K."/>
            <person name="Grigoriev I."/>
            <person name="Chang Y."/>
            <person name="Spatafora J."/>
            <person name="Kasson M.T."/>
        </authorList>
    </citation>
    <scope>NUCLEOTIDE SEQUENCE</scope>
    <source>
        <strain evidence="6">NRRL A-21654</strain>
    </source>
</reference>
<evidence type="ECO:0000313" key="7">
    <source>
        <dbReference type="Proteomes" id="UP000605846"/>
    </source>
</evidence>
<gene>
    <name evidence="6" type="ORF">EC973_006298</name>
</gene>
<dbReference type="Gene3D" id="2.40.70.10">
    <property type="entry name" value="Acid Proteases"/>
    <property type="match status" value="2"/>
</dbReference>
<dbReference type="CDD" id="cd05471">
    <property type="entry name" value="pepsin_like"/>
    <property type="match status" value="1"/>
</dbReference>
<dbReference type="OrthoDB" id="771136at2759"/>
<dbReference type="InterPro" id="IPR034164">
    <property type="entry name" value="Pepsin-like_dom"/>
</dbReference>
<dbReference type="PRINTS" id="PR00792">
    <property type="entry name" value="PEPSIN"/>
</dbReference>
<dbReference type="InterPro" id="IPR001461">
    <property type="entry name" value="Aspartic_peptidase_A1"/>
</dbReference>
<feature type="compositionally biased region" description="Low complexity" evidence="3">
    <location>
        <begin position="240"/>
        <end position="260"/>
    </location>
</feature>
<comment type="caution">
    <text evidence="6">The sequence shown here is derived from an EMBL/GenBank/DDBJ whole genome shotgun (WGS) entry which is preliminary data.</text>
</comment>
<organism evidence="6 7">
    <name type="scientific">Apophysomyces ossiformis</name>
    <dbReference type="NCBI Taxonomy" id="679940"/>
    <lineage>
        <taxon>Eukaryota</taxon>
        <taxon>Fungi</taxon>
        <taxon>Fungi incertae sedis</taxon>
        <taxon>Mucoromycota</taxon>
        <taxon>Mucoromycotina</taxon>
        <taxon>Mucoromycetes</taxon>
        <taxon>Mucorales</taxon>
        <taxon>Mucorineae</taxon>
        <taxon>Mucoraceae</taxon>
        <taxon>Apophysomyces</taxon>
    </lineage>
</organism>
<dbReference type="GO" id="GO:0004190">
    <property type="term" value="F:aspartic-type endopeptidase activity"/>
    <property type="evidence" value="ECO:0007669"/>
    <property type="project" value="InterPro"/>
</dbReference>
<evidence type="ECO:0000256" key="1">
    <source>
        <dbReference type="ARBA" id="ARBA00007447"/>
    </source>
</evidence>
<dbReference type="SUPFAM" id="SSF50630">
    <property type="entry name" value="Acid proteases"/>
    <property type="match status" value="1"/>
</dbReference>
<dbReference type="Pfam" id="PF00026">
    <property type="entry name" value="Asp"/>
    <property type="match status" value="2"/>
</dbReference>
<dbReference type="GO" id="GO:0006508">
    <property type="term" value="P:proteolysis"/>
    <property type="evidence" value="ECO:0007669"/>
    <property type="project" value="InterPro"/>
</dbReference>
<dbReference type="Proteomes" id="UP000605846">
    <property type="component" value="Unassembled WGS sequence"/>
</dbReference>
<protein>
    <recommendedName>
        <fullName evidence="5">Peptidase A1 domain-containing protein</fullName>
    </recommendedName>
</protein>
<dbReference type="AlphaFoldDB" id="A0A8H7BW62"/>
<evidence type="ECO:0000256" key="4">
    <source>
        <dbReference type="SAM" id="SignalP"/>
    </source>
</evidence>
<feature type="region of interest" description="Disordered" evidence="3">
    <location>
        <begin position="208"/>
        <end position="269"/>
    </location>
</feature>
<keyword evidence="4" id="KW-0732">Signal</keyword>
<dbReference type="EMBL" id="JABAYA010000039">
    <property type="protein sequence ID" value="KAF7728357.1"/>
    <property type="molecule type" value="Genomic_DNA"/>
</dbReference>
<evidence type="ECO:0000259" key="5">
    <source>
        <dbReference type="PROSITE" id="PS51767"/>
    </source>
</evidence>
<feature type="signal peptide" evidence="4">
    <location>
        <begin position="1"/>
        <end position="19"/>
    </location>
</feature>
<evidence type="ECO:0000256" key="3">
    <source>
        <dbReference type="SAM" id="MobiDB-lite"/>
    </source>
</evidence>
<comment type="similarity">
    <text evidence="1">Belongs to the peptidase A1 family.</text>
</comment>
<feature type="chain" id="PRO_5034601668" description="Peptidase A1 domain-containing protein" evidence="4">
    <location>
        <begin position="20"/>
        <end position="457"/>
    </location>
</feature>
<dbReference type="InterPro" id="IPR033121">
    <property type="entry name" value="PEPTIDASE_A1"/>
</dbReference>